<feature type="binding site" evidence="6">
    <location>
        <position position="61"/>
    </location>
    <ligand>
        <name>ATP</name>
        <dbReference type="ChEBI" id="CHEBI:30616"/>
    </ligand>
</feature>
<dbReference type="PROSITE" id="PS00107">
    <property type="entry name" value="PROTEIN_KINASE_ATP"/>
    <property type="match status" value="1"/>
</dbReference>
<reference evidence="8" key="1">
    <citation type="journal article" date="2022" name="Int. J. Mol. Sci.">
        <title>Draft Genome of Tanacetum Coccineum: Genomic Comparison of Closely Related Tanacetum-Family Plants.</title>
        <authorList>
            <person name="Yamashiro T."/>
            <person name="Shiraishi A."/>
            <person name="Nakayama K."/>
            <person name="Satake H."/>
        </authorList>
    </citation>
    <scope>NUCLEOTIDE SEQUENCE</scope>
</reference>
<dbReference type="InterPro" id="IPR000719">
    <property type="entry name" value="Prot_kinase_dom"/>
</dbReference>
<evidence type="ECO:0000256" key="6">
    <source>
        <dbReference type="PROSITE-ProRule" id="PRU10141"/>
    </source>
</evidence>
<evidence type="ECO:0000256" key="5">
    <source>
        <dbReference type="ARBA" id="ARBA00022840"/>
    </source>
</evidence>
<dbReference type="EMBL" id="BQNB010019444">
    <property type="protein sequence ID" value="GJT85372.1"/>
    <property type="molecule type" value="Genomic_DNA"/>
</dbReference>
<dbReference type="PANTHER" id="PTHR27003:SF328">
    <property type="entry name" value="PROTEIN KINASE DOMAIN-CONTAINING PROTEIN"/>
    <property type="match status" value="1"/>
</dbReference>
<dbReference type="PANTHER" id="PTHR27003">
    <property type="entry name" value="OS07G0166700 PROTEIN"/>
    <property type="match status" value="1"/>
</dbReference>
<feature type="domain" description="Protein kinase" evidence="7">
    <location>
        <begin position="303"/>
        <end position="586"/>
    </location>
</feature>
<dbReference type="PROSITE" id="PS50011">
    <property type="entry name" value="PROTEIN_KINASE_DOM"/>
    <property type="match status" value="2"/>
</dbReference>
<dbReference type="SMART" id="SM00220">
    <property type="entry name" value="S_TKc"/>
    <property type="match status" value="1"/>
</dbReference>
<keyword evidence="3 6" id="KW-0547">Nucleotide-binding</keyword>
<proteinExistence type="predicted"/>
<keyword evidence="2" id="KW-0808">Transferase</keyword>
<dbReference type="Gene3D" id="1.10.510.10">
    <property type="entry name" value="Transferase(Phosphotransferase) domain 1"/>
    <property type="match status" value="2"/>
</dbReference>
<comment type="caution">
    <text evidence="8">The sequence shown here is derived from an EMBL/GenBank/DDBJ whole genome shotgun (WGS) entry which is preliminary data.</text>
</comment>
<dbReference type="InterPro" id="IPR011009">
    <property type="entry name" value="Kinase-like_dom_sf"/>
</dbReference>
<evidence type="ECO:0000256" key="3">
    <source>
        <dbReference type="ARBA" id="ARBA00022741"/>
    </source>
</evidence>
<feature type="domain" description="Protein kinase" evidence="7">
    <location>
        <begin position="30"/>
        <end position="291"/>
    </location>
</feature>
<evidence type="ECO:0000259" key="7">
    <source>
        <dbReference type="PROSITE" id="PS50011"/>
    </source>
</evidence>
<dbReference type="Proteomes" id="UP001151760">
    <property type="component" value="Unassembled WGS sequence"/>
</dbReference>
<dbReference type="Gene3D" id="3.30.200.20">
    <property type="entry name" value="Phosphorylase Kinase, domain 1"/>
    <property type="match status" value="2"/>
</dbReference>
<organism evidence="8 9">
    <name type="scientific">Tanacetum coccineum</name>
    <dbReference type="NCBI Taxonomy" id="301880"/>
    <lineage>
        <taxon>Eukaryota</taxon>
        <taxon>Viridiplantae</taxon>
        <taxon>Streptophyta</taxon>
        <taxon>Embryophyta</taxon>
        <taxon>Tracheophyta</taxon>
        <taxon>Spermatophyta</taxon>
        <taxon>Magnoliopsida</taxon>
        <taxon>eudicotyledons</taxon>
        <taxon>Gunneridae</taxon>
        <taxon>Pentapetalae</taxon>
        <taxon>asterids</taxon>
        <taxon>campanulids</taxon>
        <taxon>Asterales</taxon>
        <taxon>Asteraceae</taxon>
        <taxon>Asteroideae</taxon>
        <taxon>Anthemideae</taxon>
        <taxon>Anthemidinae</taxon>
        <taxon>Tanacetum</taxon>
    </lineage>
</organism>
<dbReference type="InterPro" id="IPR045272">
    <property type="entry name" value="ANXUR1/2-like"/>
</dbReference>
<evidence type="ECO:0000256" key="2">
    <source>
        <dbReference type="ARBA" id="ARBA00022679"/>
    </source>
</evidence>
<dbReference type="InterPro" id="IPR001245">
    <property type="entry name" value="Ser-Thr/Tyr_kinase_cat_dom"/>
</dbReference>
<dbReference type="Pfam" id="PF07714">
    <property type="entry name" value="PK_Tyr_Ser-Thr"/>
    <property type="match status" value="2"/>
</dbReference>
<keyword evidence="9" id="KW-1185">Reference proteome</keyword>
<dbReference type="InterPro" id="IPR017441">
    <property type="entry name" value="Protein_kinase_ATP_BS"/>
</dbReference>
<dbReference type="PROSITE" id="PS00108">
    <property type="entry name" value="PROTEIN_KINASE_ST"/>
    <property type="match status" value="1"/>
</dbReference>
<evidence type="ECO:0000313" key="8">
    <source>
        <dbReference type="EMBL" id="GJT85372.1"/>
    </source>
</evidence>
<evidence type="ECO:0000256" key="4">
    <source>
        <dbReference type="ARBA" id="ARBA00022777"/>
    </source>
</evidence>
<evidence type="ECO:0000313" key="9">
    <source>
        <dbReference type="Proteomes" id="UP001151760"/>
    </source>
</evidence>
<name>A0ABQ5HDT6_9ASTR</name>
<accession>A0ABQ5HDT6</accession>
<dbReference type="SUPFAM" id="SSF56112">
    <property type="entry name" value="Protein kinase-like (PK-like)"/>
    <property type="match status" value="2"/>
</dbReference>
<protein>
    <submittedName>
        <fullName evidence="8">Probable receptor-like protein kinase isoform X1</fullName>
    </submittedName>
</protein>
<reference evidence="8" key="2">
    <citation type="submission" date="2022-01" db="EMBL/GenBank/DDBJ databases">
        <authorList>
            <person name="Yamashiro T."/>
            <person name="Shiraishi A."/>
            <person name="Satake H."/>
            <person name="Nakayama K."/>
        </authorList>
    </citation>
    <scope>NUCLEOTIDE SEQUENCE</scope>
</reference>
<keyword evidence="5 6" id="KW-0067">ATP-binding</keyword>
<sequence length="586" mass="67341">MHSSTMSSLTSLQPCYHFSLDEIKSSTNDFDDELVIGQGGFGKVYKGHICINETSHVVAIKRLDSFSTQGELEFRAEIEMLAKLRHRHLVSLIGYCNDNKEMILVYEYMPHGALHDHLHKDDTHLSWMQRLKVAIGAARGIDYLHKGGDTKHGIIHRDVKSSNILLDENWEAMISDFGLSKIIPVDHSFYASIKGTFGYLDPEYLFTNKLTRATDVYAFGVLLFELLSGRLPVDIRYGEEQCSLVRWAKQFVKERRLEQMVDSKIKGTISSKCLRRFSTKKEIVGQDLKVFTYEELRCATRGFAKDTYLGAQSYGEVYQGWVDKTTYSPSKYKTGTPVVIKSLSWNRTVDIEKLKLELEMLKEFSHPNLVKLIGYCLLDKELFLVNEYMHNGNFEEHLLSGAIARLPLATKVKIALGIARGIVFLQNTRDDIHVYSHWGGTISMFRLDRHNVLLDEDFTVKLSDYEVTKLLHGHYSYNIRDDSGLVYGDYYPGFKPFQLQSNLDGFTLVLMEVLTGTQISYENDQKIDELLVQYGKMPLRRIARLFFEMCNEVDSESKMLTLLEEYDIYICWNGAGRSPPQLKIYI</sequence>
<dbReference type="InterPro" id="IPR008271">
    <property type="entry name" value="Ser/Thr_kinase_AS"/>
</dbReference>
<keyword evidence="1" id="KW-0723">Serine/threonine-protein kinase</keyword>
<keyword evidence="4" id="KW-0418">Kinase</keyword>
<gene>
    <name evidence="8" type="ORF">Tco_1067089</name>
</gene>
<evidence type="ECO:0000256" key="1">
    <source>
        <dbReference type="ARBA" id="ARBA00022527"/>
    </source>
</evidence>